<dbReference type="AlphaFoldDB" id="A0A0A8ZKV5"/>
<reference evidence="2" key="2">
    <citation type="journal article" date="2015" name="Data Brief">
        <title>Shoot transcriptome of the giant reed, Arundo donax.</title>
        <authorList>
            <person name="Barrero R.A."/>
            <person name="Guerrero F.D."/>
            <person name="Moolhuijzen P."/>
            <person name="Goolsby J.A."/>
            <person name="Tidwell J."/>
            <person name="Bellgard S.E."/>
            <person name="Bellgard M.I."/>
        </authorList>
    </citation>
    <scope>NUCLEOTIDE SEQUENCE</scope>
    <source>
        <tissue evidence="2">Shoot tissue taken approximately 20 cm above the soil surface</tissue>
    </source>
</reference>
<proteinExistence type="predicted"/>
<sequence length="64" mass="7117">MSAGEFDVDGERPSGVGAAFGAVDDHLPLEEVRHRRCAGPAERRRVDPQLVKLFPDPPPARRRR</sequence>
<name>A0A0A8ZKV5_ARUDO</name>
<feature type="region of interest" description="Disordered" evidence="1">
    <location>
        <begin position="38"/>
        <end position="64"/>
    </location>
</feature>
<evidence type="ECO:0000256" key="1">
    <source>
        <dbReference type="SAM" id="MobiDB-lite"/>
    </source>
</evidence>
<protein>
    <submittedName>
        <fullName evidence="2">Uncharacterized protein</fullName>
    </submittedName>
</protein>
<dbReference type="EMBL" id="GBRH01257871">
    <property type="protein sequence ID" value="JAD40024.1"/>
    <property type="molecule type" value="Transcribed_RNA"/>
</dbReference>
<organism evidence="2">
    <name type="scientific">Arundo donax</name>
    <name type="common">Giant reed</name>
    <name type="synonym">Donax arundinaceus</name>
    <dbReference type="NCBI Taxonomy" id="35708"/>
    <lineage>
        <taxon>Eukaryota</taxon>
        <taxon>Viridiplantae</taxon>
        <taxon>Streptophyta</taxon>
        <taxon>Embryophyta</taxon>
        <taxon>Tracheophyta</taxon>
        <taxon>Spermatophyta</taxon>
        <taxon>Magnoliopsida</taxon>
        <taxon>Liliopsida</taxon>
        <taxon>Poales</taxon>
        <taxon>Poaceae</taxon>
        <taxon>PACMAD clade</taxon>
        <taxon>Arundinoideae</taxon>
        <taxon>Arundineae</taxon>
        <taxon>Arundo</taxon>
    </lineage>
</organism>
<accession>A0A0A8ZKV5</accession>
<reference evidence="2" key="1">
    <citation type="submission" date="2014-09" db="EMBL/GenBank/DDBJ databases">
        <authorList>
            <person name="Magalhaes I.L.F."/>
            <person name="Oliveira U."/>
            <person name="Santos F.R."/>
            <person name="Vidigal T.H.D.A."/>
            <person name="Brescovit A.D."/>
            <person name="Santos A.J."/>
        </authorList>
    </citation>
    <scope>NUCLEOTIDE SEQUENCE</scope>
    <source>
        <tissue evidence="2">Shoot tissue taken approximately 20 cm above the soil surface</tissue>
    </source>
</reference>
<evidence type="ECO:0000313" key="2">
    <source>
        <dbReference type="EMBL" id="JAD40024.1"/>
    </source>
</evidence>